<name>A0A0D3L195_EMIH1</name>
<organism evidence="2 3">
    <name type="scientific">Emiliania huxleyi (strain CCMP1516)</name>
    <dbReference type="NCBI Taxonomy" id="280463"/>
    <lineage>
        <taxon>Eukaryota</taxon>
        <taxon>Haptista</taxon>
        <taxon>Haptophyta</taxon>
        <taxon>Prymnesiophyceae</taxon>
        <taxon>Isochrysidales</taxon>
        <taxon>Noelaerhabdaceae</taxon>
        <taxon>Emiliania</taxon>
    </lineage>
</organism>
<dbReference type="InterPro" id="IPR011989">
    <property type="entry name" value="ARM-like"/>
</dbReference>
<dbReference type="RefSeq" id="XP_005794209.1">
    <property type="nucleotide sequence ID" value="XM_005794152.1"/>
</dbReference>
<dbReference type="Proteomes" id="UP000013827">
    <property type="component" value="Unassembled WGS sequence"/>
</dbReference>
<dbReference type="KEGG" id="ehx:EMIHUDRAFT_194295"/>
<dbReference type="AlphaFoldDB" id="A0A0D3L195"/>
<sequence length="127" mass="13838">MARVFTPDKPVPQRPKSGPQSFGIELQQPKWVVKNMHRFREDPQQAEHGVAALLHMAETTLPEDVDAVLEANGAEAIVAAMQWHPETQTLQSLATKTLAALAAHSAAARRRVLEAGASEAWLEKSPA</sequence>
<dbReference type="SUPFAM" id="SSF48371">
    <property type="entry name" value="ARM repeat"/>
    <property type="match status" value="1"/>
</dbReference>
<accession>A0A0D3L195</accession>
<protein>
    <submittedName>
        <fullName evidence="2">Uncharacterized protein</fullName>
    </submittedName>
</protein>
<evidence type="ECO:0000313" key="3">
    <source>
        <dbReference type="Proteomes" id="UP000013827"/>
    </source>
</evidence>
<feature type="region of interest" description="Disordered" evidence="1">
    <location>
        <begin position="1"/>
        <end position="25"/>
    </location>
</feature>
<evidence type="ECO:0000256" key="1">
    <source>
        <dbReference type="SAM" id="MobiDB-lite"/>
    </source>
</evidence>
<proteinExistence type="predicted"/>
<reference evidence="2" key="2">
    <citation type="submission" date="2024-10" db="UniProtKB">
        <authorList>
            <consortium name="EnsemblProtists"/>
        </authorList>
    </citation>
    <scope>IDENTIFICATION</scope>
</reference>
<evidence type="ECO:0000313" key="2">
    <source>
        <dbReference type="EnsemblProtists" id="EOD41780"/>
    </source>
</evidence>
<reference evidence="3" key="1">
    <citation type="journal article" date="2013" name="Nature">
        <title>Pan genome of the phytoplankton Emiliania underpins its global distribution.</title>
        <authorList>
            <person name="Read B.A."/>
            <person name="Kegel J."/>
            <person name="Klute M.J."/>
            <person name="Kuo A."/>
            <person name="Lefebvre S.C."/>
            <person name="Maumus F."/>
            <person name="Mayer C."/>
            <person name="Miller J."/>
            <person name="Monier A."/>
            <person name="Salamov A."/>
            <person name="Young J."/>
            <person name="Aguilar M."/>
            <person name="Claverie J.M."/>
            <person name="Frickenhaus S."/>
            <person name="Gonzalez K."/>
            <person name="Herman E.K."/>
            <person name="Lin Y.C."/>
            <person name="Napier J."/>
            <person name="Ogata H."/>
            <person name="Sarno A.F."/>
            <person name="Shmutz J."/>
            <person name="Schroeder D."/>
            <person name="de Vargas C."/>
            <person name="Verret F."/>
            <person name="von Dassow P."/>
            <person name="Valentin K."/>
            <person name="Van de Peer Y."/>
            <person name="Wheeler G."/>
            <person name="Dacks J.B."/>
            <person name="Delwiche C.F."/>
            <person name="Dyhrman S.T."/>
            <person name="Glockner G."/>
            <person name="John U."/>
            <person name="Richards T."/>
            <person name="Worden A.Z."/>
            <person name="Zhang X."/>
            <person name="Grigoriev I.V."/>
            <person name="Allen A.E."/>
            <person name="Bidle K."/>
            <person name="Borodovsky M."/>
            <person name="Bowler C."/>
            <person name="Brownlee C."/>
            <person name="Cock J.M."/>
            <person name="Elias M."/>
            <person name="Gladyshev V.N."/>
            <person name="Groth M."/>
            <person name="Guda C."/>
            <person name="Hadaegh A."/>
            <person name="Iglesias-Rodriguez M.D."/>
            <person name="Jenkins J."/>
            <person name="Jones B.M."/>
            <person name="Lawson T."/>
            <person name="Leese F."/>
            <person name="Lindquist E."/>
            <person name="Lobanov A."/>
            <person name="Lomsadze A."/>
            <person name="Malik S.B."/>
            <person name="Marsh M.E."/>
            <person name="Mackinder L."/>
            <person name="Mock T."/>
            <person name="Mueller-Roeber B."/>
            <person name="Pagarete A."/>
            <person name="Parker M."/>
            <person name="Probert I."/>
            <person name="Quesneville H."/>
            <person name="Raines C."/>
            <person name="Rensing S.A."/>
            <person name="Riano-Pachon D.M."/>
            <person name="Richier S."/>
            <person name="Rokitta S."/>
            <person name="Shiraiwa Y."/>
            <person name="Soanes D.M."/>
            <person name="van der Giezen M."/>
            <person name="Wahlund T.M."/>
            <person name="Williams B."/>
            <person name="Wilson W."/>
            <person name="Wolfe G."/>
            <person name="Wurch L.L."/>
        </authorList>
    </citation>
    <scope>NUCLEOTIDE SEQUENCE</scope>
</reference>
<keyword evidence="3" id="KW-1185">Reference proteome</keyword>
<dbReference type="PaxDb" id="2903-EOD41780"/>
<dbReference type="GeneID" id="17287050"/>
<dbReference type="InterPro" id="IPR016024">
    <property type="entry name" value="ARM-type_fold"/>
</dbReference>
<dbReference type="HOGENOM" id="CLU_1974674_0_0_1"/>
<dbReference type="Gene3D" id="1.25.10.10">
    <property type="entry name" value="Leucine-rich Repeat Variant"/>
    <property type="match status" value="1"/>
</dbReference>
<dbReference type="EnsemblProtists" id="EOD41780">
    <property type="protein sequence ID" value="EOD41780"/>
    <property type="gene ID" value="EMIHUDRAFT_194295"/>
</dbReference>